<dbReference type="InterPro" id="IPR036497">
    <property type="entry name" value="GLTP_sf"/>
</dbReference>
<proteinExistence type="predicted"/>
<keyword evidence="3" id="KW-1185">Reference proteome</keyword>
<feature type="domain" description="Glycolipid transfer protein" evidence="1">
    <location>
        <begin position="3"/>
        <end position="47"/>
    </location>
</feature>
<evidence type="ECO:0000313" key="3">
    <source>
        <dbReference type="Proteomes" id="UP000015453"/>
    </source>
</evidence>
<dbReference type="InterPro" id="IPR014830">
    <property type="entry name" value="Glycolipid_transfer_prot_dom"/>
</dbReference>
<organism evidence="2 3">
    <name type="scientific">Genlisea aurea</name>
    <dbReference type="NCBI Taxonomy" id="192259"/>
    <lineage>
        <taxon>Eukaryota</taxon>
        <taxon>Viridiplantae</taxon>
        <taxon>Streptophyta</taxon>
        <taxon>Embryophyta</taxon>
        <taxon>Tracheophyta</taxon>
        <taxon>Spermatophyta</taxon>
        <taxon>Magnoliopsida</taxon>
        <taxon>eudicotyledons</taxon>
        <taxon>Gunneridae</taxon>
        <taxon>Pentapetalae</taxon>
        <taxon>asterids</taxon>
        <taxon>lamiids</taxon>
        <taxon>Lamiales</taxon>
        <taxon>Lentibulariaceae</taxon>
        <taxon>Genlisea</taxon>
    </lineage>
</organism>
<dbReference type="GO" id="GO:0016020">
    <property type="term" value="C:membrane"/>
    <property type="evidence" value="ECO:0007669"/>
    <property type="project" value="TreeGrafter"/>
</dbReference>
<comment type="caution">
    <text evidence="2">The sequence shown here is derived from an EMBL/GenBank/DDBJ whole genome shotgun (WGS) entry which is preliminary data.</text>
</comment>
<sequence length="84" mass="9428">ENNSLKNPASKAYSQVFAPHHGWAIRKSVAAGMYLLPTKTQLLNKLDEDETSAKVQMQSYINSGGSVVKYLDRLFISRELGIDW</sequence>
<dbReference type="GO" id="GO:1902387">
    <property type="term" value="F:ceramide 1-phosphate binding"/>
    <property type="evidence" value="ECO:0007669"/>
    <property type="project" value="TreeGrafter"/>
</dbReference>
<name>S8D1W5_9LAMI</name>
<dbReference type="SUPFAM" id="SSF110004">
    <property type="entry name" value="Glycolipid transfer protein, GLTP"/>
    <property type="match status" value="1"/>
</dbReference>
<dbReference type="PANTHER" id="PTHR10219">
    <property type="entry name" value="GLYCOLIPID TRANSFER PROTEIN-RELATED"/>
    <property type="match status" value="1"/>
</dbReference>
<feature type="non-terminal residue" evidence="2">
    <location>
        <position position="1"/>
    </location>
</feature>
<dbReference type="OrthoDB" id="116883at2759"/>
<evidence type="ECO:0000313" key="2">
    <source>
        <dbReference type="EMBL" id="EPS73794.1"/>
    </source>
</evidence>
<dbReference type="Gene3D" id="1.10.3520.10">
    <property type="entry name" value="Glycolipid transfer protein"/>
    <property type="match status" value="1"/>
</dbReference>
<protein>
    <recommendedName>
        <fullName evidence="1">Glycolipid transfer protein domain-containing protein</fullName>
    </recommendedName>
</protein>
<dbReference type="EMBL" id="AUSU01000295">
    <property type="protein sequence ID" value="EPS73794.1"/>
    <property type="molecule type" value="Genomic_DNA"/>
</dbReference>
<dbReference type="Proteomes" id="UP000015453">
    <property type="component" value="Unassembled WGS sequence"/>
</dbReference>
<dbReference type="PANTHER" id="PTHR10219:SF43">
    <property type="entry name" value="GLYCOLIPID TRANSFER PROTEIN DOMAIN-CONTAINING PROTEIN"/>
    <property type="match status" value="1"/>
</dbReference>
<dbReference type="GO" id="GO:1902388">
    <property type="term" value="F:ceramide 1-phosphate transfer activity"/>
    <property type="evidence" value="ECO:0007669"/>
    <property type="project" value="TreeGrafter"/>
</dbReference>
<gene>
    <name evidence="2" type="ORF">M569_00961</name>
</gene>
<evidence type="ECO:0000259" key="1">
    <source>
        <dbReference type="Pfam" id="PF08718"/>
    </source>
</evidence>
<accession>S8D1W5</accession>
<dbReference type="GO" id="GO:0005829">
    <property type="term" value="C:cytosol"/>
    <property type="evidence" value="ECO:0007669"/>
    <property type="project" value="TreeGrafter"/>
</dbReference>
<reference evidence="2 3" key="1">
    <citation type="journal article" date="2013" name="BMC Genomics">
        <title>The miniature genome of a carnivorous plant Genlisea aurea contains a low number of genes and short non-coding sequences.</title>
        <authorList>
            <person name="Leushkin E.V."/>
            <person name="Sutormin R.A."/>
            <person name="Nabieva E.R."/>
            <person name="Penin A.A."/>
            <person name="Kondrashov A.S."/>
            <person name="Logacheva M.D."/>
        </authorList>
    </citation>
    <scope>NUCLEOTIDE SEQUENCE [LARGE SCALE GENOMIC DNA]</scope>
</reference>
<dbReference type="AlphaFoldDB" id="S8D1W5"/>
<dbReference type="Pfam" id="PF08718">
    <property type="entry name" value="GLTP"/>
    <property type="match status" value="1"/>
</dbReference>